<evidence type="ECO:0000313" key="2">
    <source>
        <dbReference type="EMBL" id="MBB5917895.1"/>
    </source>
</evidence>
<feature type="transmembrane region" description="Helical" evidence="1">
    <location>
        <begin position="30"/>
        <end position="53"/>
    </location>
</feature>
<keyword evidence="1" id="KW-1133">Transmembrane helix</keyword>
<organism evidence="2 3">
    <name type="scientific">Nocardia transvalensis</name>
    <dbReference type="NCBI Taxonomy" id="37333"/>
    <lineage>
        <taxon>Bacteria</taxon>
        <taxon>Bacillati</taxon>
        <taxon>Actinomycetota</taxon>
        <taxon>Actinomycetes</taxon>
        <taxon>Mycobacteriales</taxon>
        <taxon>Nocardiaceae</taxon>
        <taxon>Nocardia</taxon>
    </lineage>
</organism>
<dbReference type="EMBL" id="JACHIT010000002">
    <property type="protein sequence ID" value="MBB5917895.1"/>
    <property type="molecule type" value="Genomic_DNA"/>
</dbReference>
<comment type="caution">
    <text evidence="2">The sequence shown here is derived from an EMBL/GenBank/DDBJ whole genome shotgun (WGS) entry which is preliminary data.</text>
</comment>
<keyword evidence="3" id="KW-1185">Reference proteome</keyword>
<accession>A0A7W9UMM0</accession>
<evidence type="ECO:0000313" key="3">
    <source>
        <dbReference type="Proteomes" id="UP000540412"/>
    </source>
</evidence>
<evidence type="ECO:0000256" key="1">
    <source>
        <dbReference type="SAM" id="Phobius"/>
    </source>
</evidence>
<protein>
    <submittedName>
        <fullName evidence="2">Membrane protein YqaA with SNARE-associated domain</fullName>
    </submittedName>
</protein>
<proteinExistence type="predicted"/>
<gene>
    <name evidence="2" type="ORF">BJY24_006807</name>
</gene>
<reference evidence="2 3" key="1">
    <citation type="submission" date="2020-08" db="EMBL/GenBank/DDBJ databases">
        <title>Sequencing the genomes of 1000 actinobacteria strains.</title>
        <authorList>
            <person name="Klenk H.-P."/>
        </authorList>
    </citation>
    <scope>NUCLEOTIDE SEQUENCE [LARGE SCALE GENOMIC DNA]</scope>
    <source>
        <strain evidence="2 3">DSM 43582</strain>
    </source>
</reference>
<name>A0A7W9UMM0_9NOCA</name>
<keyword evidence="1" id="KW-0812">Transmembrane</keyword>
<dbReference type="RefSeq" id="WP_040747707.1">
    <property type="nucleotide sequence ID" value="NZ_JACHIT010000002.1"/>
</dbReference>
<sequence length="62" mass="6644">MSVTHAVLAQTVDAAQYYEAAGVLKKVRDAVLIFLLVIFVIGLLVGGFAGYLIGKAVERARH</sequence>
<dbReference type="Proteomes" id="UP000540412">
    <property type="component" value="Unassembled WGS sequence"/>
</dbReference>
<dbReference type="AlphaFoldDB" id="A0A7W9UMM0"/>
<keyword evidence="1" id="KW-0472">Membrane</keyword>